<evidence type="ECO:0000313" key="2">
    <source>
        <dbReference type="Proteomes" id="UP001169242"/>
    </source>
</evidence>
<organism evidence="1 2">
    <name type="scientific">Holtiella tumoricola</name>
    <dbReference type="NCBI Taxonomy" id="3018743"/>
    <lineage>
        <taxon>Bacteria</taxon>
        <taxon>Bacillati</taxon>
        <taxon>Bacillota</taxon>
        <taxon>Clostridia</taxon>
        <taxon>Lachnospirales</taxon>
        <taxon>Cellulosilyticaceae</taxon>
        <taxon>Holtiella</taxon>
    </lineage>
</organism>
<evidence type="ECO:0000313" key="1">
    <source>
        <dbReference type="EMBL" id="MDA3732974.1"/>
    </source>
</evidence>
<reference evidence="1" key="1">
    <citation type="journal article" date="2023" name="Int. J. Syst. Evol. Microbiol.">
        <title>&lt;i&gt;Holtiella tumoricola&lt;/i&gt; gen. nov. sp. nov., isolated from a human clinical sample.</title>
        <authorList>
            <person name="Allen-Vercoe E."/>
            <person name="Daigneault M.C."/>
            <person name="Vancuren S.J."/>
            <person name="Cochrane K."/>
            <person name="O'Neal L.L."/>
            <person name="Sankaranarayanan K."/>
            <person name="Lawson P.A."/>
        </authorList>
    </citation>
    <scope>NUCLEOTIDE SEQUENCE</scope>
    <source>
        <strain evidence="1">CC70A</strain>
    </source>
</reference>
<dbReference type="RefSeq" id="WP_271012920.1">
    <property type="nucleotide sequence ID" value="NZ_JAQIFT010000058.1"/>
</dbReference>
<dbReference type="InterPro" id="IPR029039">
    <property type="entry name" value="Flavoprotein-like_sf"/>
</dbReference>
<sequence>MKKVIFLNGSPKQERSVTHYYIEELKKLLGEQVECEEIYVAKVIKQKDLDSTYKKLTQADQLVIGCSLYVDTLYAGLLSFLEEFETYLEVYPNLREPKTRVYALCNNGFLQGEQNKYALRNLRFFTEKIGYSWQFGLGLGAGEMMYATRDQMPMEFVVKRQIGNALRVLSRAILNEEETKQQDLLVSPKIPIWMFNQMGNQFWKDRAKKGKVSVKMIRQRIY</sequence>
<protein>
    <submittedName>
        <fullName evidence="1">Uncharacterized protein</fullName>
    </submittedName>
</protein>
<dbReference type="Gene3D" id="3.40.50.360">
    <property type="match status" value="1"/>
</dbReference>
<accession>A0AA42DPN5</accession>
<proteinExistence type="predicted"/>
<dbReference type="SUPFAM" id="SSF52218">
    <property type="entry name" value="Flavoproteins"/>
    <property type="match status" value="1"/>
</dbReference>
<dbReference type="AlphaFoldDB" id="A0AA42DPN5"/>
<comment type="caution">
    <text evidence="1">The sequence shown here is derived from an EMBL/GenBank/DDBJ whole genome shotgun (WGS) entry which is preliminary data.</text>
</comment>
<gene>
    <name evidence="1" type="ORF">PBV87_15970</name>
</gene>
<name>A0AA42DPN5_9FIRM</name>
<dbReference type="EMBL" id="JAQIFT010000058">
    <property type="protein sequence ID" value="MDA3732974.1"/>
    <property type="molecule type" value="Genomic_DNA"/>
</dbReference>
<keyword evidence="2" id="KW-1185">Reference proteome</keyword>
<dbReference type="Proteomes" id="UP001169242">
    <property type="component" value="Unassembled WGS sequence"/>
</dbReference>